<dbReference type="PROSITE" id="PS51318">
    <property type="entry name" value="TAT"/>
    <property type="match status" value="1"/>
</dbReference>
<keyword evidence="2" id="KW-0560">Oxidoreductase</keyword>
<dbReference type="InterPro" id="IPR027056">
    <property type="entry name" value="Gluconate_2DH_su3"/>
</dbReference>
<feature type="region of interest" description="Disordered" evidence="1">
    <location>
        <begin position="1"/>
        <end position="45"/>
    </location>
</feature>
<dbReference type="GO" id="GO:0033717">
    <property type="term" value="F:gluconate 2-dehydrogenase (acceptor) activity"/>
    <property type="evidence" value="ECO:0007669"/>
    <property type="project" value="UniProtKB-EC"/>
</dbReference>
<proteinExistence type="predicted"/>
<protein>
    <submittedName>
        <fullName evidence="2">Gluconate 2-dehydrogenase, membrane-bound, gamma subunit</fullName>
        <ecNumber evidence="2">1.1.99.3</ecNumber>
    </submittedName>
</protein>
<name>A0A6J4URE1_9BACT</name>
<dbReference type="InterPro" id="IPR006311">
    <property type="entry name" value="TAT_signal"/>
</dbReference>
<organism evidence="2">
    <name type="scientific">uncultured Thermomicrobiales bacterium</name>
    <dbReference type="NCBI Taxonomy" id="1645740"/>
    <lineage>
        <taxon>Bacteria</taxon>
        <taxon>Pseudomonadati</taxon>
        <taxon>Thermomicrobiota</taxon>
        <taxon>Thermomicrobia</taxon>
        <taxon>Thermomicrobiales</taxon>
        <taxon>environmental samples</taxon>
    </lineage>
</organism>
<dbReference type="Pfam" id="PF13618">
    <property type="entry name" value="Gluconate_2-dh3"/>
    <property type="match status" value="1"/>
</dbReference>
<sequence>MGTFDSDPTGQRAPSGHSSPEESPAGHVPAGADAAPGTGQPEEARRMDRRRLLTTGAATGVAAAAVPLVFAAVDAQDATPPADPAATPHDMAGMDMSTSAPTNVGFTVFVPYQAAIVQAAAARIIPTDENGPGATEAGVVYFIDRQIAKEGMDYRGNRYRQGPFLPGEPTQGDQSALAVRDRFRIGIFALDAYARQTFDAGFVECTPEQQDQLLADLEEGLPEGFGGTSLQAQPLDQSGSQLAPNIGLTTTTTASSGARAFFTLLRNYTIAGYFSDPVQGGNRDMVGWKMIGFPGAHISYFNEIEQYNTPFQGEYISLGQYQAQVGGEI</sequence>
<evidence type="ECO:0000313" key="2">
    <source>
        <dbReference type="EMBL" id="CAA9554446.1"/>
    </source>
</evidence>
<evidence type="ECO:0000256" key="1">
    <source>
        <dbReference type="SAM" id="MobiDB-lite"/>
    </source>
</evidence>
<dbReference type="EC" id="1.1.99.3" evidence="2"/>
<dbReference type="AlphaFoldDB" id="A0A6J4URE1"/>
<reference evidence="2" key="1">
    <citation type="submission" date="2020-02" db="EMBL/GenBank/DDBJ databases">
        <authorList>
            <person name="Meier V. D."/>
        </authorList>
    </citation>
    <scope>NUCLEOTIDE SEQUENCE</scope>
    <source>
        <strain evidence="2">AVDCRST_MAG33</strain>
    </source>
</reference>
<gene>
    <name evidence="2" type="ORF">AVDCRST_MAG33-1167</name>
</gene>
<accession>A0A6J4URE1</accession>
<dbReference type="EMBL" id="CADCWK010000111">
    <property type="protein sequence ID" value="CAA9554446.1"/>
    <property type="molecule type" value="Genomic_DNA"/>
</dbReference>